<comment type="caution">
    <text evidence="1">The sequence shown here is derived from an EMBL/GenBank/DDBJ whole genome shotgun (WGS) entry which is preliminary data.</text>
</comment>
<sequence>MAFTKEIKGKTVIFAKSANFFKVLGEITKLESKQETEKGMITLILPGGEYAVESFKELLNSGEAEREVLESQLNKVGYALQSKLSLAEFSEYVAGLDNSDLVEFAKKVKEEIEVKKMLQF</sequence>
<keyword evidence="2" id="KW-1185">Reference proteome</keyword>
<protein>
    <submittedName>
        <fullName evidence="1">Uncharacterized protein</fullName>
    </submittedName>
</protein>
<name>A0A1E5GZZ5_9ENTE</name>
<dbReference type="OrthoDB" id="9971738at2"/>
<organism evidence="1 2">
    <name type="scientific">Enterococcus termitis</name>
    <dbReference type="NCBI Taxonomy" id="332950"/>
    <lineage>
        <taxon>Bacteria</taxon>
        <taxon>Bacillati</taxon>
        <taxon>Bacillota</taxon>
        <taxon>Bacilli</taxon>
        <taxon>Lactobacillales</taxon>
        <taxon>Enterococcaceae</taxon>
        <taxon>Enterococcus</taxon>
    </lineage>
</organism>
<reference evidence="2" key="1">
    <citation type="submission" date="2016-09" db="EMBL/GenBank/DDBJ databases">
        <authorList>
            <person name="Gulvik C.A."/>
        </authorList>
    </citation>
    <scope>NUCLEOTIDE SEQUENCE [LARGE SCALE GENOMIC DNA]</scope>
    <source>
        <strain evidence="2">LMG 8895</strain>
    </source>
</reference>
<evidence type="ECO:0000313" key="1">
    <source>
        <dbReference type="EMBL" id="OEG18145.1"/>
    </source>
</evidence>
<dbReference type="Proteomes" id="UP000095094">
    <property type="component" value="Unassembled WGS sequence"/>
</dbReference>
<evidence type="ECO:0000313" key="2">
    <source>
        <dbReference type="Proteomes" id="UP000095094"/>
    </source>
</evidence>
<accession>A0A1E5GZZ5</accession>
<dbReference type="RefSeq" id="WP_069662698.1">
    <property type="nucleotide sequence ID" value="NZ_JBHUJJ010000001.1"/>
</dbReference>
<proteinExistence type="predicted"/>
<gene>
    <name evidence="1" type="ORF">BCR25_16765</name>
</gene>
<dbReference type="EMBL" id="MIJY01000007">
    <property type="protein sequence ID" value="OEG18145.1"/>
    <property type="molecule type" value="Genomic_DNA"/>
</dbReference>
<dbReference type="AlphaFoldDB" id="A0A1E5GZZ5"/>